<evidence type="ECO:0000313" key="14">
    <source>
        <dbReference type="Proteomes" id="UP001225034"/>
    </source>
</evidence>
<dbReference type="CDD" id="cd16833">
    <property type="entry name" value="YfiH"/>
    <property type="match status" value="1"/>
</dbReference>
<accession>A0ABT9YF32</accession>
<comment type="catalytic activity">
    <reaction evidence="1">
        <text>inosine + phosphate = alpha-D-ribose 1-phosphate + hypoxanthine</text>
        <dbReference type="Rhea" id="RHEA:27646"/>
        <dbReference type="ChEBI" id="CHEBI:17368"/>
        <dbReference type="ChEBI" id="CHEBI:17596"/>
        <dbReference type="ChEBI" id="CHEBI:43474"/>
        <dbReference type="ChEBI" id="CHEBI:57720"/>
        <dbReference type="EC" id="2.4.2.1"/>
    </reaction>
    <physiologicalReaction direction="left-to-right" evidence="1">
        <dbReference type="Rhea" id="RHEA:27647"/>
    </physiologicalReaction>
</comment>
<evidence type="ECO:0000256" key="12">
    <source>
        <dbReference type="RuleBase" id="RU361274"/>
    </source>
</evidence>
<dbReference type="InterPro" id="IPR038371">
    <property type="entry name" value="Cu_polyphenol_OxRdtase_sf"/>
</dbReference>
<dbReference type="InterPro" id="IPR003730">
    <property type="entry name" value="Cu_polyphenol_OxRdtase"/>
</dbReference>
<comment type="catalytic activity">
    <reaction evidence="11">
        <text>S-methyl-5'-thioadenosine + phosphate = 5-(methylsulfanyl)-alpha-D-ribose 1-phosphate + adenine</text>
        <dbReference type="Rhea" id="RHEA:11852"/>
        <dbReference type="ChEBI" id="CHEBI:16708"/>
        <dbReference type="ChEBI" id="CHEBI:17509"/>
        <dbReference type="ChEBI" id="CHEBI:43474"/>
        <dbReference type="ChEBI" id="CHEBI:58533"/>
        <dbReference type="EC" id="2.4.2.28"/>
    </reaction>
    <physiologicalReaction direction="left-to-right" evidence="11">
        <dbReference type="Rhea" id="RHEA:11853"/>
    </physiologicalReaction>
</comment>
<dbReference type="InterPro" id="IPR011324">
    <property type="entry name" value="Cytotoxic_necrot_fac-like_cat"/>
</dbReference>
<dbReference type="EMBL" id="JAUSUA010000001">
    <property type="protein sequence ID" value="MDQ0206435.1"/>
    <property type="molecule type" value="Genomic_DNA"/>
</dbReference>
<evidence type="ECO:0000256" key="9">
    <source>
        <dbReference type="ARBA" id="ARBA00047989"/>
    </source>
</evidence>
<gene>
    <name evidence="13" type="ORF">J2S05_001209</name>
</gene>
<evidence type="ECO:0000256" key="3">
    <source>
        <dbReference type="ARBA" id="ARBA00003215"/>
    </source>
</evidence>
<dbReference type="RefSeq" id="WP_306980841.1">
    <property type="nucleotide sequence ID" value="NZ_JAUSUA010000001.1"/>
</dbReference>
<dbReference type="Gene3D" id="3.60.140.10">
    <property type="entry name" value="CNF1/YfiH-like putative cysteine hydrolases"/>
    <property type="match status" value="1"/>
</dbReference>
<dbReference type="PANTHER" id="PTHR30616:SF2">
    <property type="entry name" value="PURINE NUCLEOSIDE PHOSPHORYLASE LACC1"/>
    <property type="match status" value="1"/>
</dbReference>
<keyword evidence="5" id="KW-0808">Transferase</keyword>
<evidence type="ECO:0000256" key="7">
    <source>
        <dbReference type="ARBA" id="ARBA00022801"/>
    </source>
</evidence>
<comment type="catalytic activity">
    <reaction evidence="9">
        <text>adenosine + H2O + H(+) = inosine + NH4(+)</text>
        <dbReference type="Rhea" id="RHEA:24408"/>
        <dbReference type="ChEBI" id="CHEBI:15377"/>
        <dbReference type="ChEBI" id="CHEBI:15378"/>
        <dbReference type="ChEBI" id="CHEBI:16335"/>
        <dbReference type="ChEBI" id="CHEBI:17596"/>
        <dbReference type="ChEBI" id="CHEBI:28938"/>
        <dbReference type="EC" id="3.5.4.4"/>
    </reaction>
    <physiologicalReaction direction="left-to-right" evidence="9">
        <dbReference type="Rhea" id="RHEA:24409"/>
    </physiologicalReaction>
</comment>
<dbReference type="Pfam" id="PF02578">
    <property type="entry name" value="Cu-oxidase_4"/>
    <property type="match status" value="1"/>
</dbReference>
<evidence type="ECO:0000256" key="6">
    <source>
        <dbReference type="ARBA" id="ARBA00022723"/>
    </source>
</evidence>
<organism evidence="13 14">
    <name type="scientific">Alkalicoccobacillus murimartini</name>
    <dbReference type="NCBI Taxonomy" id="171685"/>
    <lineage>
        <taxon>Bacteria</taxon>
        <taxon>Bacillati</taxon>
        <taxon>Bacillota</taxon>
        <taxon>Bacilli</taxon>
        <taxon>Bacillales</taxon>
        <taxon>Bacillaceae</taxon>
        <taxon>Alkalicoccobacillus</taxon>
    </lineage>
</organism>
<dbReference type="NCBIfam" id="TIGR00726">
    <property type="entry name" value="peptidoglycan editing factor PgeF"/>
    <property type="match status" value="1"/>
</dbReference>
<comment type="catalytic activity">
    <reaction evidence="10">
        <text>adenosine + phosphate = alpha-D-ribose 1-phosphate + adenine</text>
        <dbReference type="Rhea" id="RHEA:27642"/>
        <dbReference type="ChEBI" id="CHEBI:16335"/>
        <dbReference type="ChEBI" id="CHEBI:16708"/>
        <dbReference type="ChEBI" id="CHEBI:43474"/>
        <dbReference type="ChEBI" id="CHEBI:57720"/>
        <dbReference type="EC" id="2.4.2.1"/>
    </reaction>
    <physiologicalReaction direction="left-to-right" evidence="10">
        <dbReference type="Rhea" id="RHEA:27643"/>
    </physiologicalReaction>
</comment>
<keyword evidence="6" id="KW-0479">Metal-binding</keyword>
<comment type="cofactor">
    <cofactor evidence="2">
        <name>Zn(2+)</name>
        <dbReference type="ChEBI" id="CHEBI:29105"/>
    </cofactor>
</comment>
<comment type="caution">
    <text evidence="13">The sequence shown here is derived from an EMBL/GenBank/DDBJ whole genome shotgun (WGS) entry which is preliminary data.</text>
</comment>
<evidence type="ECO:0000256" key="4">
    <source>
        <dbReference type="ARBA" id="ARBA00007353"/>
    </source>
</evidence>
<proteinExistence type="inferred from homology"/>
<evidence type="ECO:0000256" key="2">
    <source>
        <dbReference type="ARBA" id="ARBA00001947"/>
    </source>
</evidence>
<keyword evidence="14" id="KW-1185">Reference proteome</keyword>
<name>A0ABT9YF32_9BACI</name>
<comment type="similarity">
    <text evidence="4 12">Belongs to the purine nucleoside phosphorylase YfiH/LACC1 family.</text>
</comment>
<evidence type="ECO:0000313" key="13">
    <source>
        <dbReference type="EMBL" id="MDQ0206435.1"/>
    </source>
</evidence>
<dbReference type="SUPFAM" id="SSF64438">
    <property type="entry name" value="CNF1/YfiH-like putative cysteine hydrolases"/>
    <property type="match status" value="1"/>
</dbReference>
<dbReference type="PANTHER" id="PTHR30616">
    <property type="entry name" value="UNCHARACTERIZED PROTEIN YFIH"/>
    <property type="match status" value="1"/>
</dbReference>
<reference evidence="13 14" key="1">
    <citation type="submission" date="2023-07" db="EMBL/GenBank/DDBJ databases">
        <title>Genomic Encyclopedia of Type Strains, Phase IV (KMG-IV): sequencing the most valuable type-strain genomes for metagenomic binning, comparative biology and taxonomic classification.</title>
        <authorList>
            <person name="Goeker M."/>
        </authorList>
    </citation>
    <scope>NUCLEOTIDE SEQUENCE [LARGE SCALE GENOMIC DNA]</scope>
    <source>
        <strain evidence="13 14">DSM 19154</strain>
    </source>
</reference>
<evidence type="ECO:0000256" key="11">
    <source>
        <dbReference type="ARBA" id="ARBA00049893"/>
    </source>
</evidence>
<keyword evidence="7" id="KW-0378">Hydrolase</keyword>
<protein>
    <recommendedName>
        <fullName evidence="12">Purine nucleoside phosphorylase</fullName>
    </recommendedName>
</protein>
<sequence>MHSNEGQTLRPVSSSFLEAGVLTDQYPGLTAGFTTRHGGVSQSPFSSFNLGLHVADSDRDVVNNRHKLAEELGYPLSTWIVGEQVHETKIVKVSKQDAGLGTESLQSAIAGTDGLYTRDTGILLTSLYADCVPLFFIAPSYQTIGLAHAGWKGTVGQIGPRMISRWQSEEGIEAKDIHVLIGPSISGEAYEVNDVVIKAVDHCLSVEMKKPYIQKENGRFLLDLKQLNKSLLLQAGIHESNIYLSSICTFSDERMFSHRGDHGTTGRMMSVIGQR</sequence>
<evidence type="ECO:0000256" key="1">
    <source>
        <dbReference type="ARBA" id="ARBA00000553"/>
    </source>
</evidence>
<comment type="function">
    <text evidence="3">Purine nucleoside enzyme that catalyzes the phosphorolysis of adenosine and inosine nucleosides, yielding D-ribose 1-phosphate and the respective free bases, adenine and hypoxanthine. Also catalyzes the phosphorolysis of S-methyl-5'-thioadenosine into adenine and S-methyl-5-thio-alpha-D-ribose 1-phosphate. Also has adenosine deaminase activity.</text>
</comment>
<evidence type="ECO:0000256" key="5">
    <source>
        <dbReference type="ARBA" id="ARBA00022679"/>
    </source>
</evidence>
<dbReference type="Proteomes" id="UP001225034">
    <property type="component" value="Unassembled WGS sequence"/>
</dbReference>
<keyword evidence="8" id="KW-0862">Zinc</keyword>
<evidence type="ECO:0000256" key="10">
    <source>
        <dbReference type="ARBA" id="ARBA00048968"/>
    </source>
</evidence>
<evidence type="ECO:0000256" key="8">
    <source>
        <dbReference type="ARBA" id="ARBA00022833"/>
    </source>
</evidence>